<feature type="compositionally biased region" description="Polar residues" evidence="7">
    <location>
        <begin position="501"/>
        <end position="510"/>
    </location>
</feature>
<dbReference type="STRING" id="530564.Psta_3959"/>
<dbReference type="PANTHER" id="PTHR45953">
    <property type="entry name" value="IDURONATE 2-SULFATASE"/>
    <property type="match status" value="1"/>
</dbReference>
<evidence type="ECO:0000313" key="11">
    <source>
        <dbReference type="Proteomes" id="UP000001887"/>
    </source>
</evidence>
<keyword evidence="6" id="KW-0106">Calcium</keyword>
<comment type="similarity">
    <text evidence="2">Belongs to the sulfatase family.</text>
</comment>
<evidence type="ECO:0000256" key="2">
    <source>
        <dbReference type="ARBA" id="ARBA00008779"/>
    </source>
</evidence>
<evidence type="ECO:0000256" key="5">
    <source>
        <dbReference type="ARBA" id="ARBA00022801"/>
    </source>
</evidence>
<keyword evidence="5" id="KW-0378">Hydrolase</keyword>
<feature type="domain" description="Sulfatase N-terminal" evidence="9">
    <location>
        <begin position="41"/>
        <end position="397"/>
    </location>
</feature>
<dbReference type="PANTHER" id="PTHR45953:SF1">
    <property type="entry name" value="IDURONATE 2-SULFATASE"/>
    <property type="match status" value="1"/>
</dbReference>
<evidence type="ECO:0000256" key="3">
    <source>
        <dbReference type="ARBA" id="ARBA00022723"/>
    </source>
</evidence>
<dbReference type="CDD" id="cd16030">
    <property type="entry name" value="iduronate-2-sulfatase"/>
    <property type="match status" value="1"/>
</dbReference>
<dbReference type="Pfam" id="PF00884">
    <property type="entry name" value="Sulfatase"/>
    <property type="match status" value="1"/>
</dbReference>
<dbReference type="GO" id="GO:0004423">
    <property type="term" value="F:iduronate-2-sulfatase activity"/>
    <property type="evidence" value="ECO:0007669"/>
    <property type="project" value="InterPro"/>
</dbReference>
<dbReference type="KEGG" id="psl:Psta_3959"/>
<sequence precursor="true">MSLQTRTFHFVLRIAPLLLAAVSWGSGTATADERAAPQVRPNVLLIAIDDLRGDFGPSIDLKVRTPSLDAFAKTARIFAQHYVQVPTCGASRCALLRGCYPTLPVHLSNNAITSTSANWRDDSLPGCFRRAGYTTLALGKVSHHPGGKTGKDWAVGKEELEGVWDRCWIPKSPWKSPEAFMHGYANGEARQRGVSPPFQSVAGDDHSCTDAYIADEAISTLESLKSAKSEQPFFLAVGFMKPHLPFVAPQKYVDLHPVANIPILDQAAASKPNWNSRWHGSGELRASYRENGRTIEQQEYVQQLRQMYAAAVSYVDAQIGRVLAELESSGLAKNTIVVVWGDHGFLLGEHAMWGKHCLYENALRAPLVIRTPDLLEPGASTKSIVETIDIFPTLVELCQLPRPAKLDGTSLVAELRDPATMHQTTAVSYWSGATRTIRSATHRLITDATQDKPELFDYASDPLETQNHANDAPEVARKLEEQLAKFPVVTPPVRPMVEAPQKTNSPSDRP</sequence>
<reference evidence="10 11" key="1">
    <citation type="journal article" date="2009" name="Stand. Genomic Sci.">
        <title>Complete genome sequence of Pirellula staleyi type strain (ATCC 27377).</title>
        <authorList>
            <person name="Clum A."/>
            <person name="Tindall B.J."/>
            <person name="Sikorski J."/>
            <person name="Ivanova N."/>
            <person name="Mavrommatis K."/>
            <person name="Lucas S."/>
            <person name="Glavina del Rio T."/>
            <person name="Nolan M."/>
            <person name="Chen F."/>
            <person name="Tice H."/>
            <person name="Pitluck S."/>
            <person name="Cheng J.F."/>
            <person name="Chertkov O."/>
            <person name="Brettin T."/>
            <person name="Han C."/>
            <person name="Detter J.C."/>
            <person name="Kuske C."/>
            <person name="Bruce D."/>
            <person name="Goodwin L."/>
            <person name="Ovchinikova G."/>
            <person name="Pati A."/>
            <person name="Mikhailova N."/>
            <person name="Chen A."/>
            <person name="Palaniappan K."/>
            <person name="Land M."/>
            <person name="Hauser L."/>
            <person name="Chang Y.J."/>
            <person name="Jeffries C.D."/>
            <person name="Chain P."/>
            <person name="Rohde M."/>
            <person name="Goker M."/>
            <person name="Bristow J."/>
            <person name="Eisen J.A."/>
            <person name="Markowitz V."/>
            <person name="Hugenholtz P."/>
            <person name="Kyrpides N.C."/>
            <person name="Klenk H.P."/>
            <person name="Lapidus A."/>
        </authorList>
    </citation>
    <scope>NUCLEOTIDE SEQUENCE [LARGE SCALE GENOMIC DNA]</scope>
    <source>
        <strain evidence="11">ATCC 27377 / DSM 6068 / ICPB 4128</strain>
    </source>
</reference>
<keyword evidence="3" id="KW-0479">Metal-binding</keyword>
<dbReference type="Proteomes" id="UP000001887">
    <property type="component" value="Chromosome"/>
</dbReference>
<dbReference type="EMBL" id="CP001848">
    <property type="protein sequence ID" value="ADB18613.1"/>
    <property type="molecule type" value="Genomic_DNA"/>
</dbReference>
<organism evidence="10 11">
    <name type="scientific">Pirellula staleyi (strain ATCC 27377 / DSM 6068 / ICPB 4128)</name>
    <name type="common">Pirella staleyi</name>
    <dbReference type="NCBI Taxonomy" id="530564"/>
    <lineage>
        <taxon>Bacteria</taxon>
        <taxon>Pseudomonadati</taxon>
        <taxon>Planctomycetota</taxon>
        <taxon>Planctomycetia</taxon>
        <taxon>Pirellulales</taxon>
        <taxon>Pirellulaceae</taxon>
        <taxon>Pirellula</taxon>
    </lineage>
</organism>
<protein>
    <submittedName>
        <fullName evidence="10">Sulfatase</fullName>
    </submittedName>
</protein>
<dbReference type="InterPro" id="IPR017850">
    <property type="entry name" value="Alkaline_phosphatase_core_sf"/>
</dbReference>
<evidence type="ECO:0000256" key="6">
    <source>
        <dbReference type="ARBA" id="ARBA00022837"/>
    </source>
</evidence>
<evidence type="ECO:0000256" key="4">
    <source>
        <dbReference type="ARBA" id="ARBA00022729"/>
    </source>
</evidence>
<feature type="chain" id="PRO_5003035991" evidence="8">
    <location>
        <begin position="32"/>
        <end position="510"/>
    </location>
</feature>
<dbReference type="AlphaFoldDB" id="D2R202"/>
<dbReference type="HOGENOM" id="CLU_006332_9_0_0"/>
<feature type="region of interest" description="Disordered" evidence="7">
    <location>
        <begin position="490"/>
        <end position="510"/>
    </location>
</feature>
<feature type="signal peptide" evidence="8">
    <location>
        <begin position="1"/>
        <end position="31"/>
    </location>
</feature>
<dbReference type="SUPFAM" id="SSF53649">
    <property type="entry name" value="Alkaline phosphatase-like"/>
    <property type="match status" value="1"/>
</dbReference>
<accession>D2R202</accession>
<dbReference type="eggNOG" id="COG3119">
    <property type="taxonomic scope" value="Bacteria"/>
</dbReference>
<keyword evidence="4 8" id="KW-0732">Signal</keyword>
<gene>
    <name evidence="10" type="ordered locus">Psta_3959</name>
</gene>
<evidence type="ECO:0000256" key="7">
    <source>
        <dbReference type="SAM" id="MobiDB-lite"/>
    </source>
</evidence>
<dbReference type="GO" id="GO:0005737">
    <property type="term" value="C:cytoplasm"/>
    <property type="evidence" value="ECO:0007669"/>
    <property type="project" value="TreeGrafter"/>
</dbReference>
<evidence type="ECO:0000259" key="9">
    <source>
        <dbReference type="Pfam" id="PF00884"/>
    </source>
</evidence>
<dbReference type="Gene3D" id="3.40.720.10">
    <property type="entry name" value="Alkaline Phosphatase, subunit A"/>
    <property type="match status" value="1"/>
</dbReference>
<comment type="cofactor">
    <cofactor evidence="1">
        <name>Ca(2+)</name>
        <dbReference type="ChEBI" id="CHEBI:29108"/>
    </cofactor>
</comment>
<dbReference type="GO" id="GO:0046872">
    <property type="term" value="F:metal ion binding"/>
    <property type="evidence" value="ECO:0007669"/>
    <property type="project" value="UniProtKB-KW"/>
</dbReference>
<dbReference type="InterPro" id="IPR035874">
    <property type="entry name" value="IDS"/>
</dbReference>
<dbReference type="OrthoDB" id="9782218at2"/>
<dbReference type="InterPro" id="IPR000917">
    <property type="entry name" value="Sulfatase_N"/>
</dbReference>
<evidence type="ECO:0000256" key="1">
    <source>
        <dbReference type="ARBA" id="ARBA00001913"/>
    </source>
</evidence>
<keyword evidence="11" id="KW-1185">Reference proteome</keyword>
<name>D2R202_PIRSD</name>
<proteinExistence type="inferred from homology"/>
<evidence type="ECO:0000256" key="8">
    <source>
        <dbReference type="SAM" id="SignalP"/>
    </source>
</evidence>
<evidence type="ECO:0000313" key="10">
    <source>
        <dbReference type="EMBL" id="ADB18613.1"/>
    </source>
</evidence>